<keyword evidence="13" id="KW-1185">Reference proteome</keyword>
<keyword evidence="5" id="KW-0418">Kinase</keyword>
<dbReference type="Gene3D" id="1.10.510.10">
    <property type="entry name" value="Transferase(Phosphotransferase) domain 1"/>
    <property type="match status" value="1"/>
</dbReference>
<feature type="compositionally biased region" description="Acidic residues" evidence="10">
    <location>
        <begin position="283"/>
        <end position="301"/>
    </location>
</feature>
<comment type="caution">
    <text evidence="12">The sequence shown here is derived from an EMBL/GenBank/DDBJ whole genome shotgun (WGS) entry which is preliminary data.</text>
</comment>
<evidence type="ECO:0000256" key="1">
    <source>
        <dbReference type="ARBA" id="ARBA00012513"/>
    </source>
</evidence>
<feature type="compositionally biased region" description="Polar residues" evidence="10">
    <location>
        <begin position="1095"/>
        <end position="1112"/>
    </location>
</feature>
<organism evidence="12 13">
    <name type="scientific">Drechslerella dactyloides</name>
    <name type="common">Nematode-trapping fungus</name>
    <name type="synonym">Arthrobotrys dactyloides</name>
    <dbReference type="NCBI Taxonomy" id="74499"/>
    <lineage>
        <taxon>Eukaryota</taxon>
        <taxon>Fungi</taxon>
        <taxon>Dikarya</taxon>
        <taxon>Ascomycota</taxon>
        <taxon>Pezizomycotina</taxon>
        <taxon>Orbiliomycetes</taxon>
        <taxon>Orbiliales</taxon>
        <taxon>Orbiliaceae</taxon>
        <taxon>Drechslerella</taxon>
    </lineage>
</organism>
<dbReference type="InterPro" id="IPR008271">
    <property type="entry name" value="Ser/Thr_kinase_AS"/>
</dbReference>
<evidence type="ECO:0000313" key="13">
    <source>
        <dbReference type="Proteomes" id="UP001221413"/>
    </source>
</evidence>
<feature type="compositionally biased region" description="Low complexity" evidence="10">
    <location>
        <begin position="650"/>
        <end position="664"/>
    </location>
</feature>
<dbReference type="EC" id="2.7.11.1" evidence="1"/>
<feature type="region of interest" description="Disordered" evidence="10">
    <location>
        <begin position="1007"/>
        <end position="1192"/>
    </location>
</feature>
<keyword evidence="2" id="KW-0723">Serine/threonine-protein kinase</keyword>
<evidence type="ECO:0000256" key="10">
    <source>
        <dbReference type="SAM" id="MobiDB-lite"/>
    </source>
</evidence>
<dbReference type="FunFam" id="3.30.200.20:FF:000306">
    <property type="entry name" value="IKS protein kinase"/>
    <property type="match status" value="1"/>
</dbReference>
<dbReference type="Proteomes" id="UP001221413">
    <property type="component" value="Unassembled WGS sequence"/>
</dbReference>
<dbReference type="Gene3D" id="3.30.200.20">
    <property type="entry name" value="Phosphorylase Kinase, domain 1"/>
    <property type="match status" value="1"/>
</dbReference>
<dbReference type="EMBL" id="JAQGDS010000003">
    <property type="protein sequence ID" value="KAJ6262307.1"/>
    <property type="molecule type" value="Genomic_DNA"/>
</dbReference>
<dbReference type="SUPFAM" id="SSF56112">
    <property type="entry name" value="Protein kinase-like (PK-like)"/>
    <property type="match status" value="1"/>
</dbReference>
<evidence type="ECO:0000256" key="9">
    <source>
        <dbReference type="ARBA" id="ARBA00048679"/>
    </source>
</evidence>
<dbReference type="InterPro" id="IPR039156">
    <property type="entry name" value="PHAF1/BROMI"/>
</dbReference>
<evidence type="ECO:0000256" key="4">
    <source>
        <dbReference type="ARBA" id="ARBA00022741"/>
    </source>
</evidence>
<dbReference type="GO" id="GO:0043001">
    <property type="term" value="P:Golgi to plasma membrane protein transport"/>
    <property type="evidence" value="ECO:0007669"/>
    <property type="project" value="TreeGrafter"/>
</dbReference>
<keyword evidence="6" id="KW-0067">ATP-binding</keyword>
<name>A0AAD6J200_DREDA</name>
<dbReference type="Pfam" id="PF03676">
    <property type="entry name" value="PHAF1"/>
    <property type="match status" value="2"/>
</dbReference>
<gene>
    <name evidence="12" type="ORF">Dda_3114</name>
</gene>
<dbReference type="Pfam" id="PF00069">
    <property type="entry name" value="Pkinase"/>
    <property type="match status" value="1"/>
</dbReference>
<evidence type="ECO:0000259" key="11">
    <source>
        <dbReference type="PROSITE" id="PS50011"/>
    </source>
</evidence>
<keyword evidence="3" id="KW-0808">Transferase</keyword>
<dbReference type="InterPro" id="IPR005373">
    <property type="entry name" value="PHAF1"/>
</dbReference>
<comment type="similarity">
    <text evidence="7">Belongs to the PHAF1 family.</text>
</comment>
<dbReference type="PANTHER" id="PTHR13465:SF2">
    <property type="entry name" value="PHAGOSOME ASSEMBLY FACTOR 1"/>
    <property type="match status" value="1"/>
</dbReference>
<sequence length="1252" mass="137062">MATVAGGVATIHPGKGLGILNLGSSLFDVLSKLRSNPLVYPAINITYDASNPLSSTISVSLDTNGIRLRFDGSDQRLRLIEILDFHKSRLSYNGGELVRGDGNPPSFRSIYHKLFGPTFPGEYMPEQETYVLSYPGVAFSFPIERYKWDDKVDFVSLLSSSNAQPATSMAIYAGSSWAEARNELFTRPVTTPRSPLVNANSARVSTANDEIELIRIHSESRIELVRRHNNPFWITLNSTTAQDLLAELGPPSSIYRKNDHRLSIHRTSSGMGQRTEHHYTSDYTDDTSEDQQTDGDEEDESDSRGATASSDYFYNYFNHGFDVFISTSSSSSSATSHLATKVILHGNIPGSYDFQRYRRARWTLEYLDTPTNKDPLTSEMGFDDIAGRLREKWGVSPKPMLLDRASDSPSSSIELLGGFEDGDSQLRGNGDTFSNTELYGFPNLIFEVLKNRAANNGAAALTSAGVNYYHLRASSYHPSLPSSSFVVAVVVTHYLALYPSMDTSSIVPYRDNSSIVLRHENSLVVYDHQSRQLALRSTTPPSPRDATPTLRAPTCPYCHQAISEEVAEEIRRDSAAAAAAAAAASAAHHRREHGSVGTAPDTVDAGFITPEYFRILNARLLPDGSSHLSPPGSPRRRMPSLVGSSDDATAGMGMSPGSGLPSAPVEENKERGAYTRARSASTHGISSSAFSPGYFNQFFVKERELGKGGKGVVLLVRHVLDGVNLGLFACKRVPVGDDHSWLAKVLMEVQLLQQLSHQNLVSYRHAWLEDMQISNFGPSVPCAFILQQYCNSGDLQNYVYEKKATQTNDQIKDQLRMRRLSKSQQSREPGPKLLPFEQVISFFRDIASGLNYLHSNAFIHRDLKPSNCLLHDTGVPGSELRVLVSDFGEVQREDATRKSTGATVGPNGEFGNFTTKSDIFSLGMILHFMCFAKLPYLNSDEANEENEEVDKLREEISAWAGYNDRYRSTRGDIPEKLFRNLGRLLSVEPTKRPSAADILSGIRSEFGYGEDGLPRRTPISPKPANLSIADDGRFHRISPVPSGPSTPVINPSTSLAHRTSKTRNGGTTLSGKHHARKTSKLREITSHLNLPESLASATDSTESMERSSSNGGTAAHAMTDSSSSSSDEGLVSPQSSSLILRPKGPGPPLPSSPRQGGVGGGIRANGVSRTDESKSMVIPIDSKPPALTAPRSPGRPKVARWIALMPPQVWLVVKILLFFLKVMSVTNRCLPMAPNPWVFNSLLLLALVDLFG</sequence>
<evidence type="ECO:0000256" key="2">
    <source>
        <dbReference type="ARBA" id="ARBA00022527"/>
    </source>
</evidence>
<comment type="catalytic activity">
    <reaction evidence="8">
        <text>L-threonyl-[protein] + ATP = O-phospho-L-threonyl-[protein] + ADP + H(+)</text>
        <dbReference type="Rhea" id="RHEA:46608"/>
        <dbReference type="Rhea" id="RHEA-COMP:11060"/>
        <dbReference type="Rhea" id="RHEA-COMP:11605"/>
        <dbReference type="ChEBI" id="CHEBI:15378"/>
        <dbReference type="ChEBI" id="CHEBI:30013"/>
        <dbReference type="ChEBI" id="CHEBI:30616"/>
        <dbReference type="ChEBI" id="CHEBI:61977"/>
        <dbReference type="ChEBI" id="CHEBI:456216"/>
        <dbReference type="EC" id="2.7.11.1"/>
    </reaction>
</comment>
<evidence type="ECO:0000256" key="6">
    <source>
        <dbReference type="ARBA" id="ARBA00022840"/>
    </source>
</evidence>
<dbReference type="GO" id="GO:0005524">
    <property type="term" value="F:ATP binding"/>
    <property type="evidence" value="ECO:0007669"/>
    <property type="project" value="UniProtKB-KW"/>
</dbReference>
<reference evidence="12" key="1">
    <citation type="submission" date="2023-01" db="EMBL/GenBank/DDBJ databases">
        <title>The chitinases involved in constricting ring structure development in the nematode-trapping fungus Drechslerella dactyloides.</title>
        <authorList>
            <person name="Wang R."/>
            <person name="Zhang L."/>
            <person name="Tang P."/>
            <person name="Li S."/>
            <person name="Liang L."/>
        </authorList>
    </citation>
    <scope>NUCLEOTIDE SEQUENCE</scope>
    <source>
        <strain evidence="12">YMF1.00031</strain>
    </source>
</reference>
<accession>A0AAD6J200</accession>
<evidence type="ECO:0000256" key="5">
    <source>
        <dbReference type="ARBA" id="ARBA00022777"/>
    </source>
</evidence>
<dbReference type="CDD" id="cd00180">
    <property type="entry name" value="PKc"/>
    <property type="match status" value="1"/>
</dbReference>
<dbReference type="PANTHER" id="PTHR13465">
    <property type="entry name" value="UPF0183 PROTEIN"/>
    <property type="match status" value="1"/>
</dbReference>
<protein>
    <recommendedName>
        <fullName evidence="1">non-specific serine/threonine protein kinase</fullName>
        <ecNumber evidence="1">2.7.11.1</ecNumber>
    </recommendedName>
</protein>
<proteinExistence type="inferred from homology"/>
<feature type="domain" description="Protein kinase" evidence="11">
    <location>
        <begin position="699"/>
        <end position="1006"/>
    </location>
</feature>
<dbReference type="GO" id="GO:0005802">
    <property type="term" value="C:trans-Golgi network"/>
    <property type="evidence" value="ECO:0007669"/>
    <property type="project" value="TreeGrafter"/>
</dbReference>
<dbReference type="InterPro" id="IPR000719">
    <property type="entry name" value="Prot_kinase_dom"/>
</dbReference>
<dbReference type="InterPro" id="IPR011009">
    <property type="entry name" value="Kinase-like_dom_sf"/>
</dbReference>
<evidence type="ECO:0000256" key="7">
    <source>
        <dbReference type="ARBA" id="ARBA00024339"/>
    </source>
</evidence>
<feature type="region of interest" description="Disordered" evidence="10">
    <location>
        <begin position="256"/>
        <end position="305"/>
    </location>
</feature>
<dbReference type="PROSITE" id="PS00108">
    <property type="entry name" value="PROTEIN_KINASE_ST"/>
    <property type="match status" value="1"/>
</dbReference>
<evidence type="ECO:0000256" key="8">
    <source>
        <dbReference type="ARBA" id="ARBA00047899"/>
    </source>
</evidence>
<dbReference type="PROSITE" id="PS50011">
    <property type="entry name" value="PROTEIN_KINASE_DOM"/>
    <property type="match status" value="1"/>
</dbReference>
<feature type="region of interest" description="Disordered" evidence="10">
    <location>
        <begin position="624"/>
        <end position="675"/>
    </location>
</feature>
<keyword evidence="4" id="KW-0547">Nucleotide-binding</keyword>
<evidence type="ECO:0000256" key="3">
    <source>
        <dbReference type="ARBA" id="ARBA00022679"/>
    </source>
</evidence>
<dbReference type="AlphaFoldDB" id="A0AAD6J200"/>
<evidence type="ECO:0000313" key="12">
    <source>
        <dbReference type="EMBL" id="KAJ6262307.1"/>
    </source>
</evidence>
<dbReference type="SMART" id="SM00220">
    <property type="entry name" value="S_TKc"/>
    <property type="match status" value="1"/>
</dbReference>
<comment type="catalytic activity">
    <reaction evidence="9">
        <text>L-seryl-[protein] + ATP = O-phospho-L-seryl-[protein] + ADP + H(+)</text>
        <dbReference type="Rhea" id="RHEA:17989"/>
        <dbReference type="Rhea" id="RHEA-COMP:9863"/>
        <dbReference type="Rhea" id="RHEA-COMP:11604"/>
        <dbReference type="ChEBI" id="CHEBI:15378"/>
        <dbReference type="ChEBI" id="CHEBI:29999"/>
        <dbReference type="ChEBI" id="CHEBI:30616"/>
        <dbReference type="ChEBI" id="CHEBI:83421"/>
        <dbReference type="ChEBI" id="CHEBI:456216"/>
        <dbReference type="EC" id="2.7.11.1"/>
    </reaction>
</comment>
<dbReference type="GO" id="GO:0004674">
    <property type="term" value="F:protein serine/threonine kinase activity"/>
    <property type="evidence" value="ECO:0007669"/>
    <property type="project" value="UniProtKB-KW"/>
</dbReference>
<feature type="compositionally biased region" description="Polar residues" evidence="10">
    <location>
        <begin position="1043"/>
        <end position="1070"/>
    </location>
</feature>